<protein>
    <submittedName>
        <fullName evidence="1">Uncharacterized protein</fullName>
    </submittedName>
</protein>
<dbReference type="AlphaFoldDB" id="A0A2P7AUY6"/>
<proteinExistence type="predicted"/>
<comment type="caution">
    <text evidence="1">The sequence shown here is derived from an EMBL/GenBank/DDBJ whole genome shotgun (WGS) entry which is preliminary data.</text>
</comment>
<name>A0A2P7AUY6_9HYPH</name>
<keyword evidence="2" id="KW-1185">Reference proteome</keyword>
<sequence>MRYSWYDIDWLIATRSEMDIEAEALSLTEEFYPGHRADLAEALRRIDGLVDAGTYVEPKPRELTDDERQIIDQMKVVENMIALKKSPDPGQAARMKRLWEKEDFDNSPTSEIWHIMDVLLTVTGQKGRVPINPPWRKATVNNQLHAMRRLVDEDGITPRQAALSVATGAGRENQVKTLWKHYRQKQKLRGKK</sequence>
<evidence type="ECO:0000313" key="2">
    <source>
        <dbReference type="Proteomes" id="UP000241158"/>
    </source>
</evidence>
<gene>
    <name evidence="1" type="ORF">CU100_10110</name>
</gene>
<accession>A0A2P7AUY6</accession>
<evidence type="ECO:0000313" key="1">
    <source>
        <dbReference type="EMBL" id="PSH58011.1"/>
    </source>
</evidence>
<dbReference type="Proteomes" id="UP000241158">
    <property type="component" value="Unassembled WGS sequence"/>
</dbReference>
<organism evidence="1 2">
    <name type="scientific">Phyllobacterium endophyticum</name>
    <dbReference type="NCBI Taxonomy" id="1149773"/>
    <lineage>
        <taxon>Bacteria</taxon>
        <taxon>Pseudomonadati</taxon>
        <taxon>Pseudomonadota</taxon>
        <taxon>Alphaproteobacteria</taxon>
        <taxon>Hyphomicrobiales</taxon>
        <taxon>Phyllobacteriaceae</taxon>
        <taxon>Phyllobacterium</taxon>
    </lineage>
</organism>
<reference evidence="2" key="1">
    <citation type="submission" date="2017-11" db="EMBL/GenBank/DDBJ databases">
        <authorList>
            <person name="Kuznetsova I."/>
            <person name="Sazanova A."/>
            <person name="Chirak E."/>
            <person name="Safronova V."/>
            <person name="Willems A."/>
        </authorList>
    </citation>
    <scope>NUCLEOTIDE SEQUENCE [LARGE SCALE GENOMIC DNA]</scope>
    <source>
        <strain evidence="2">PEPV15</strain>
    </source>
</reference>
<dbReference type="EMBL" id="PGGN01000002">
    <property type="protein sequence ID" value="PSH58011.1"/>
    <property type="molecule type" value="Genomic_DNA"/>
</dbReference>